<evidence type="ECO:0000259" key="2">
    <source>
        <dbReference type="PROSITE" id="PS50191"/>
    </source>
</evidence>
<organism evidence="4">
    <name type="scientific">Lygus hesperus</name>
    <name type="common">Western plant bug</name>
    <dbReference type="NCBI Taxonomy" id="30085"/>
    <lineage>
        <taxon>Eukaryota</taxon>
        <taxon>Metazoa</taxon>
        <taxon>Ecdysozoa</taxon>
        <taxon>Arthropoda</taxon>
        <taxon>Hexapoda</taxon>
        <taxon>Insecta</taxon>
        <taxon>Pterygota</taxon>
        <taxon>Neoptera</taxon>
        <taxon>Paraneoptera</taxon>
        <taxon>Hemiptera</taxon>
        <taxon>Heteroptera</taxon>
        <taxon>Panheteroptera</taxon>
        <taxon>Cimicomorpha</taxon>
        <taxon>Miridae</taxon>
        <taxon>Mirini</taxon>
        <taxon>Lygus</taxon>
    </lineage>
</organism>
<proteinExistence type="inferred from homology"/>
<protein>
    <recommendedName>
        <fullName evidence="6">Protein GDAP2</fullName>
    </recommendedName>
</protein>
<dbReference type="PROSITE" id="PS51154">
    <property type="entry name" value="MACRO"/>
    <property type="match status" value="1"/>
</dbReference>
<reference evidence="4" key="2">
    <citation type="submission" date="2014-07" db="EMBL/GenBank/DDBJ databases">
        <authorList>
            <person name="Hull J."/>
        </authorList>
    </citation>
    <scope>NUCLEOTIDE SEQUENCE</scope>
</reference>
<dbReference type="InterPro" id="IPR002589">
    <property type="entry name" value="Macro_dom"/>
</dbReference>
<reference evidence="4" key="1">
    <citation type="journal article" date="2014" name="PLoS ONE">
        <title>Transcriptome-Based Identification of ABC Transporters in the Western Tarnished Plant Bug Lygus hesperus.</title>
        <authorList>
            <person name="Hull J.J."/>
            <person name="Chaney K."/>
            <person name="Geib S.M."/>
            <person name="Fabrick J.A."/>
            <person name="Brent C.S."/>
            <person name="Walsh D."/>
            <person name="Lavine L.C."/>
        </authorList>
    </citation>
    <scope>NUCLEOTIDE SEQUENCE</scope>
</reference>
<dbReference type="SUPFAM" id="SSF52949">
    <property type="entry name" value="Macro domain-like"/>
    <property type="match status" value="1"/>
</dbReference>
<reference evidence="5" key="3">
    <citation type="submission" date="2014-09" db="EMBL/GenBank/DDBJ databases">
        <authorList>
            <person name="Magalhaes I.L.F."/>
            <person name="Oliveira U."/>
            <person name="Santos F.R."/>
            <person name="Vidigal T.H.D.A."/>
            <person name="Brescovit A.D."/>
            <person name="Santos A.J."/>
        </authorList>
    </citation>
    <scope>NUCLEOTIDE SEQUENCE</scope>
</reference>
<dbReference type="CDD" id="cd00170">
    <property type="entry name" value="SEC14"/>
    <property type="match status" value="1"/>
</dbReference>
<evidence type="ECO:0008006" key="6">
    <source>
        <dbReference type="Google" id="ProtNLM"/>
    </source>
</evidence>
<dbReference type="Gene3D" id="3.40.220.10">
    <property type="entry name" value="Leucine Aminopeptidase, subunit E, domain 1"/>
    <property type="match status" value="1"/>
</dbReference>
<feature type="domain" description="Macro" evidence="3">
    <location>
        <begin position="50"/>
        <end position="234"/>
    </location>
</feature>
<accession>A0A0A9YY59</accession>
<dbReference type="Gene3D" id="3.40.525.10">
    <property type="entry name" value="CRAL-TRIO lipid binding domain"/>
    <property type="match status" value="1"/>
</dbReference>
<dbReference type="PANTHER" id="PTHR11106">
    <property type="entry name" value="GANGLIOSIDE INDUCED DIFFERENTIATION ASSOCIATED PROTEIN 2-RELATED"/>
    <property type="match status" value="1"/>
</dbReference>
<dbReference type="AlphaFoldDB" id="A0A0A9YY59"/>
<dbReference type="InterPro" id="IPR001251">
    <property type="entry name" value="CRAL-TRIO_dom"/>
</dbReference>
<dbReference type="SMART" id="SM00516">
    <property type="entry name" value="SEC14"/>
    <property type="match status" value="1"/>
</dbReference>
<dbReference type="CDD" id="cd02905">
    <property type="entry name" value="Macro_GDAP2-like"/>
    <property type="match status" value="1"/>
</dbReference>
<evidence type="ECO:0000313" key="5">
    <source>
        <dbReference type="EMBL" id="JAG53589.1"/>
    </source>
</evidence>
<dbReference type="SUPFAM" id="SSF52087">
    <property type="entry name" value="CRAL/TRIO domain"/>
    <property type="match status" value="1"/>
</dbReference>
<dbReference type="Pfam" id="PF01661">
    <property type="entry name" value="Macro"/>
    <property type="match status" value="1"/>
</dbReference>
<evidence type="ECO:0000313" key="4">
    <source>
        <dbReference type="EMBL" id="JAG37967.1"/>
    </source>
</evidence>
<evidence type="ECO:0000256" key="1">
    <source>
        <dbReference type="ARBA" id="ARBA00008355"/>
    </source>
</evidence>
<gene>
    <name evidence="4" type="ORF">CM83_28850</name>
</gene>
<dbReference type="PROSITE" id="PS50191">
    <property type="entry name" value="CRAL_TRIO"/>
    <property type="match status" value="1"/>
</dbReference>
<dbReference type="InterPro" id="IPR036865">
    <property type="entry name" value="CRAL-TRIO_dom_sf"/>
</dbReference>
<comment type="similarity">
    <text evidence="1">Belongs to the GDAP2 family.</text>
</comment>
<dbReference type="PANTHER" id="PTHR11106:SF72">
    <property type="entry name" value="GANGLIOSIDE-INDUCED DIFFERENTIATION-ASSOCIATED PROTEIN 2"/>
    <property type="match status" value="1"/>
</dbReference>
<feature type="domain" description="CRAL-TRIO" evidence="2">
    <location>
        <begin position="343"/>
        <end position="500"/>
    </location>
</feature>
<sequence length="511" mass="58271">MSKKMVLVKEDRDPLRMPSAVFEVSALVPWGDLDPVYAPTSYNINASSESSPFPVNPTLNKKIILWEGDITQLRVDAIVHSTNENFTERSPQSDAILKKAGPELKAELLEDIQECKTGDVVVTSGFSLPSKLIIHAVGPIYSMKFQTASENALHNCYRKILEKAYELKIRTLAVSVINSIRRNYPPDEGAHVALRTIRKVLELEALKNGSLETVVLVVESADSGIYEVLLPLYFPRNKKEERAALLQLPAGKTYGLYGEPVHPERQIRIIDNPHVINDSDCSVIDLSSHFDPMTDSAFTHMQDDLDQQRLLGARPDPPPSIYPSDSKEIHNQARYERLLRRAKIEDLSEVSGIGCLYQSGVDRFGRPVIVFVGKWFKFKEIDLDKALLYLIYLLDPLVKNDYVIAYFHTNTSNANYPSFNWLKEVYNILPYKYKKNLKAFYIVHPTFWTKMMTWWFLTFMAPAIKQKVQSLPGIEYLYSVVHPSQLEIPAFITEYDMTINGLRYYNPNSPT</sequence>
<dbReference type="Pfam" id="PF13716">
    <property type="entry name" value="CRAL_TRIO_2"/>
    <property type="match status" value="1"/>
</dbReference>
<dbReference type="InterPro" id="IPR035793">
    <property type="entry name" value="Macro_GDAP2"/>
</dbReference>
<name>A0A0A9YY59_LYGHE</name>
<evidence type="ECO:0000259" key="3">
    <source>
        <dbReference type="PROSITE" id="PS51154"/>
    </source>
</evidence>
<dbReference type="SMART" id="SM00506">
    <property type="entry name" value="A1pp"/>
    <property type="match status" value="1"/>
</dbReference>
<dbReference type="InterPro" id="IPR043472">
    <property type="entry name" value="Macro_dom-like"/>
</dbReference>
<dbReference type="EMBL" id="GBRD01012235">
    <property type="protein sequence ID" value="JAG53589.1"/>
    <property type="molecule type" value="Transcribed_RNA"/>
</dbReference>
<dbReference type="EMBL" id="GBHO01005637">
    <property type="protein sequence ID" value="JAG37967.1"/>
    <property type="molecule type" value="Transcribed_RNA"/>
</dbReference>